<reference evidence="8 9" key="1">
    <citation type="submission" date="2016-11" db="EMBL/GenBank/DDBJ databases">
        <title>Comparative genomics of Bartonella apis.</title>
        <authorList>
            <person name="Engel P."/>
        </authorList>
    </citation>
    <scope>NUCLEOTIDE SEQUENCE [LARGE SCALE GENOMIC DNA]</scope>
    <source>
        <strain evidence="8 9">BBC0178</strain>
    </source>
</reference>
<protein>
    <submittedName>
        <fullName evidence="8">Membrane protein</fullName>
    </submittedName>
</protein>
<dbReference type="SUPFAM" id="SSF103481">
    <property type="entry name" value="Multidrug resistance efflux transporter EmrE"/>
    <property type="match status" value="2"/>
</dbReference>
<keyword evidence="3 6" id="KW-0812">Transmembrane</keyword>
<feature type="domain" description="EamA" evidence="7">
    <location>
        <begin position="5"/>
        <end position="130"/>
    </location>
</feature>
<evidence type="ECO:0000313" key="9">
    <source>
        <dbReference type="Proteomes" id="UP000189660"/>
    </source>
</evidence>
<dbReference type="Gene3D" id="1.10.3730.20">
    <property type="match status" value="2"/>
</dbReference>
<feature type="transmembrane region" description="Helical" evidence="6">
    <location>
        <begin position="236"/>
        <end position="257"/>
    </location>
</feature>
<dbReference type="EMBL" id="CP015820">
    <property type="protein sequence ID" value="AQT42378.1"/>
    <property type="molecule type" value="Genomic_DNA"/>
</dbReference>
<feature type="domain" description="EamA" evidence="7">
    <location>
        <begin position="146"/>
        <end position="280"/>
    </location>
</feature>
<keyword evidence="9" id="KW-1185">Reference proteome</keyword>
<dbReference type="Pfam" id="PF00892">
    <property type="entry name" value="EamA"/>
    <property type="match status" value="2"/>
</dbReference>
<evidence type="ECO:0000256" key="1">
    <source>
        <dbReference type="ARBA" id="ARBA00004141"/>
    </source>
</evidence>
<keyword evidence="5 6" id="KW-0472">Membrane</keyword>
<name>A0A1U9MAP6_9HYPH</name>
<dbReference type="PANTHER" id="PTHR32322">
    <property type="entry name" value="INNER MEMBRANE TRANSPORTER"/>
    <property type="match status" value="1"/>
</dbReference>
<feature type="transmembrane region" description="Helical" evidence="6">
    <location>
        <begin position="174"/>
        <end position="194"/>
    </location>
</feature>
<dbReference type="KEGG" id="bapa:BBC0178_008880"/>
<evidence type="ECO:0000256" key="3">
    <source>
        <dbReference type="ARBA" id="ARBA00022692"/>
    </source>
</evidence>
<gene>
    <name evidence="8" type="ORF">BBC0178_008880</name>
</gene>
<dbReference type="RefSeq" id="WP_078039356.1">
    <property type="nucleotide sequence ID" value="NZ_CP015820.1"/>
</dbReference>
<evidence type="ECO:0000256" key="6">
    <source>
        <dbReference type="SAM" id="Phobius"/>
    </source>
</evidence>
<feature type="transmembrane region" description="Helical" evidence="6">
    <location>
        <begin position="114"/>
        <end position="132"/>
    </location>
</feature>
<dbReference type="InterPro" id="IPR037185">
    <property type="entry name" value="EmrE-like"/>
</dbReference>
<proteinExistence type="inferred from homology"/>
<dbReference type="Proteomes" id="UP000189660">
    <property type="component" value="Chromosome"/>
</dbReference>
<feature type="transmembrane region" description="Helical" evidence="6">
    <location>
        <begin position="35"/>
        <end position="53"/>
    </location>
</feature>
<comment type="similarity">
    <text evidence="2">Belongs to the EamA transporter family.</text>
</comment>
<feature type="transmembrane region" description="Helical" evidence="6">
    <location>
        <begin position="206"/>
        <end position="230"/>
    </location>
</feature>
<feature type="transmembrane region" description="Helical" evidence="6">
    <location>
        <begin position="59"/>
        <end position="79"/>
    </location>
</feature>
<evidence type="ECO:0000256" key="4">
    <source>
        <dbReference type="ARBA" id="ARBA00022989"/>
    </source>
</evidence>
<feature type="transmembrane region" description="Helical" evidence="6">
    <location>
        <begin position="144"/>
        <end position="162"/>
    </location>
</feature>
<feature type="transmembrane region" description="Helical" evidence="6">
    <location>
        <begin position="91"/>
        <end position="108"/>
    </location>
</feature>
<dbReference type="InterPro" id="IPR000620">
    <property type="entry name" value="EamA_dom"/>
</dbReference>
<organism evidence="8 9">
    <name type="scientific">Bartonella apihabitans</name>
    <dbReference type="NCBI Taxonomy" id="2750929"/>
    <lineage>
        <taxon>Bacteria</taxon>
        <taxon>Pseudomonadati</taxon>
        <taxon>Pseudomonadota</taxon>
        <taxon>Alphaproteobacteria</taxon>
        <taxon>Hyphomicrobiales</taxon>
        <taxon>Bartonellaceae</taxon>
        <taxon>Bartonella</taxon>
    </lineage>
</organism>
<accession>A0A1U9MAP6</accession>
<dbReference type="InterPro" id="IPR050638">
    <property type="entry name" value="AA-Vitamin_Transporters"/>
</dbReference>
<dbReference type="PANTHER" id="PTHR32322:SF2">
    <property type="entry name" value="EAMA DOMAIN-CONTAINING PROTEIN"/>
    <property type="match status" value="1"/>
</dbReference>
<evidence type="ECO:0000313" key="8">
    <source>
        <dbReference type="EMBL" id="AQT42378.1"/>
    </source>
</evidence>
<evidence type="ECO:0000256" key="2">
    <source>
        <dbReference type="ARBA" id="ARBA00007362"/>
    </source>
</evidence>
<comment type="subcellular location">
    <subcellularLocation>
        <location evidence="1">Membrane</location>
        <topology evidence="1">Multi-pass membrane protein</topology>
    </subcellularLocation>
</comment>
<evidence type="ECO:0000256" key="5">
    <source>
        <dbReference type="ARBA" id="ARBA00023136"/>
    </source>
</evidence>
<feature type="transmembrane region" description="Helical" evidence="6">
    <location>
        <begin position="6"/>
        <end position="23"/>
    </location>
</feature>
<dbReference type="GO" id="GO:0016020">
    <property type="term" value="C:membrane"/>
    <property type="evidence" value="ECO:0007669"/>
    <property type="project" value="UniProtKB-SubCell"/>
</dbReference>
<dbReference type="OrthoDB" id="9783707at2"/>
<dbReference type="AlphaFoldDB" id="A0A1U9MAP6"/>
<sequence>MSGLMVSLVLLAALMHALWSILLKLTVEAKANITVFMAGSSILALAGIPFQSLPSLASLPILLISVFVQVVYMMLVGIVYQKGDVSQSYPVMRGVAPLFVALLSEPVLGERLSLLAWCGVILICFGVLTLAVEAVRRSNRIDPSIIPLSLLAAAFIAFYTLLDGVGVRLSGAPVSYILWIFFLIGLVKVVFELFNHKTRQPFLTHFQRYWFIGLVGGFLSLGSYGLALWTMTKLPVALVAALRESAIVFAVILSYFVLREHVSLARFIGSIIIVLGVIAVRLA</sequence>
<evidence type="ECO:0000259" key="7">
    <source>
        <dbReference type="Pfam" id="PF00892"/>
    </source>
</evidence>
<feature type="transmembrane region" description="Helical" evidence="6">
    <location>
        <begin position="264"/>
        <end position="282"/>
    </location>
</feature>
<keyword evidence="4 6" id="KW-1133">Transmembrane helix</keyword>